<protein>
    <submittedName>
        <fullName evidence="3">DNA processing protein</fullName>
    </submittedName>
</protein>
<evidence type="ECO:0000313" key="6">
    <source>
        <dbReference type="Proteomes" id="UP000295176"/>
    </source>
</evidence>
<comment type="caution">
    <text evidence="3">The sequence shown here is derived from an EMBL/GenBank/DDBJ whole genome shotgun (WGS) entry which is preliminary data.</text>
</comment>
<feature type="domain" description="Smf/DprA SLOG" evidence="2">
    <location>
        <begin position="79"/>
        <end position="287"/>
    </location>
</feature>
<evidence type="ECO:0000313" key="4">
    <source>
        <dbReference type="EMBL" id="TDP94119.1"/>
    </source>
</evidence>
<dbReference type="EMBL" id="SNXX01000011">
    <property type="protein sequence ID" value="TDP94119.1"/>
    <property type="molecule type" value="Genomic_DNA"/>
</dbReference>
<organism evidence="3 5">
    <name type="scientific">Halanaerobium saccharolyticum</name>
    <dbReference type="NCBI Taxonomy" id="43595"/>
    <lineage>
        <taxon>Bacteria</taxon>
        <taxon>Bacillati</taxon>
        <taxon>Bacillota</taxon>
        <taxon>Clostridia</taxon>
        <taxon>Halanaerobiales</taxon>
        <taxon>Halanaerobiaceae</taxon>
        <taxon>Halanaerobium</taxon>
    </lineage>
</organism>
<dbReference type="RefSeq" id="WP_108140851.1">
    <property type="nucleotide sequence ID" value="NZ_QAXS01000020.1"/>
</dbReference>
<evidence type="ECO:0000313" key="3">
    <source>
        <dbReference type="EMBL" id="PTV98032.1"/>
    </source>
</evidence>
<comment type="similarity">
    <text evidence="1">Belongs to the DprA/Smf family.</text>
</comment>
<dbReference type="Gene3D" id="3.40.50.450">
    <property type="match status" value="1"/>
</dbReference>
<dbReference type="SUPFAM" id="SSF102405">
    <property type="entry name" value="MCP/YpsA-like"/>
    <property type="match status" value="1"/>
</dbReference>
<evidence type="ECO:0000313" key="5">
    <source>
        <dbReference type="Proteomes" id="UP000244089"/>
    </source>
</evidence>
<accession>A0A2T5RIF0</accession>
<dbReference type="PANTHER" id="PTHR43022">
    <property type="entry name" value="PROTEIN SMF"/>
    <property type="match status" value="1"/>
</dbReference>
<evidence type="ECO:0000256" key="1">
    <source>
        <dbReference type="ARBA" id="ARBA00006525"/>
    </source>
</evidence>
<name>A0A2T5RIF0_9FIRM</name>
<dbReference type="InterPro" id="IPR036390">
    <property type="entry name" value="WH_DNA-bd_sf"/>
</dbReference>
<dbReference type="InterPro" id="IPR003488">
    <property type="entry name" value="DprA"/>
</dbReference>
<dbReference type="Proteomes" id="UP000244089">
    <property type="component" value="Unassembled WGS sequence"/>
</dbReference>
<gene>
    <name evidence="4" type="ORF">C7957_1114</name>
    <name evidence="3" type="ORF">C8C76_12043</name>
</gene>
<dbReference type="OrthoDB" id="9785707at2"/>
<sequence>MDINSLAVIFLNQLSGFGPRTIIELMSNLNNLNKMWSLNKQQLRNLGLTEKKIRIFNDQKEKFKPQKITAELKKKNINYLTLYNQEYPARLKEIYDPPPVIFYKGVLNFQLPAVAVIGSRNSTVYGRKIASRTASKLAEKGVNIISGLANGIDSTAHQGALAADCGITTAVLGNGFDYLYPSQNKLLSQKIIEKGLMLTEFNPAVAPRAKNFPRRNRIISGLADLILVVEAGEKSGTLITVDYALDQGKDIMAVPGNIDRPNSVGCNRLIKKGAAIFTQVSDIIDFLSRYLQQIDSENEFVNDDKQISKIYPELNPDEIKILKLFQHEVEIYYADLLKLSNLTTEKVDKILIKLELMDLIIRLKGKKYQFKGLQNLLKPI</sequence>
<proteinExistence type="inferred from homology"/>
<dbReference type="PANTHER" id="PTHR43022:SF1">
    <property type="entry name" value="PROTEIN SMF"/>
    <property type="match status" value="1"/>
</dbReference>
<dbReference type="Pfam" id="PF02481">
    <property type="entry name" value="DNA_processg_A"/>
    <property type="match status" value="1"/>
</dbReference>
<dbReference type="EMBL" id="QAXS01000020">
    <property type="protein sequence ID" value="PTV98032.1"/>
    <property type="molecule type" value="Genomic_DNA"/>
</dbReference>
<reference evidence="3 5" key="1">
    <citation type="submission" date="2018-04" db="EMBL/GenBank/DDBJ databases">
        <title>Subsurface microbial communities from deep shales in Ohio and West Virginia, USA.</title>
        <authorList>
            <person name="Wrighton K."/>
        </authorList>
    </citation>
    <scope>NUCLEOTIDE SEQUENCE [LARGE SCALE GENOMIC DNA]</scope>
    <source>
        <strain evidence="4 6">MSL 7</strain>
        <strain evidence="3 5">WC1</strain>
    </source>
</reference>
<dbReference type="SUPFAM" id="SSF46785">
    <property type="entry name" value="Winged helix' DNA-binding domain"/>
    <property type="match status" value="1"/>
</dbReference>
<dbReference type="NCBIfam" id="TIGR00732">
    <property type="entry name" value="dprA"/>
    <property type="match status" value="1"/>
</dbReference>
<dbReference type="Proteomes" id="UP000295176">
    <property type="component" value="Unassembled WGS sequence"/>
</dbReference>
<dbReference type="InterPro" id="IPR057666">
    <property type="entry name" value="DrpA_SLOG"/>
</dbReference>
<dbReference type="AlphaFoldDB" id="A0A2T5RIF0"/>
<evidence type="ECO:0000259" key="2">
    <source>
        <dbReference type="Pfam" id="PF02481"/>
    </source>
</evidence>
<dbReference type="GO" id="GO:0009294">
    <property type="term" value="P:DNA-mediated transformation"/>
    <property type="evidence" value="ECO:0007669"/>
    <property type="project" value="InterPro"/>
</dbReference>